<feature type="compositionally biased region" description="Gly residues" evidence="1">
    <location>
        <begin position="113"/>
        <end position="131"/>
    </location>
</feature>
<organism evidence="3">
    <name type="scientific">Candidatus Methanogaster sp. ANME-2c ERB4</name>
    <dbReference type="NCBI Taxonomy" id="2759911"/>
    <lineage>
        <taxon>Archaea</taxon>
        <taxon>Methanobacteriati</taxon>
        <taxon>Methanobacteriota</taxon>
        <taxon>Stenosarchaea group</taxon>
        <taxon>Methanomicrobia</taxon>
        <taxon>Methanosarcinales</taxon>
        <taxon>ANME-2 cluster</taxon>
        <taxon>Candidatus Methanogasteraceae</taxon>
        <taxon>Candidatus Methanogaster</taxon>
    </lineage>
</organism>
<evidence type="ECO:0000313" key="3">
    <source>
        <dbReference type="EMBL" id="QNO41304.1"/>
    </source>
</evidence>
<dbReference type="AlphaFoldDB" id="A0A7G9XZX0"/>
<evidence type="ECO:0000256" key="1">
    <source>
        <dbReference type="SAM" id="MobiDB-lite"/>
    </source>
</evidence>
<gene>
    <name evidence="3" type="ORF">ABHFMKGO_00008</name>
    <name evidence="5" type="ORF">LLFDKFJJ_00004</name>
    <name evidence="4" type="ORF">PJCHKNIC_00003</name>
</gene>
<sequence>MKMLILSAIVYLLYSTLVFILLVRISSFIAAVVLLGMPLLTILIAPDRSISFLAYQHAVLGDGMIPINNLHILLFIWSSLLAIILYTEFITWYLGRGAGGAPGDADAESDTAEGGGMDDGVGGGMDGGMGSWKGSVDQVP</sequence>
<protein>
    <submittedName>
        <fullName evidence="3">Uncharacterized protein</fullName>
    </submittedName>
</protein>
<dbReference type="EMBL" id="MT631246">
    <property type="protein sequence ID" value="QNO47232.1"/>
    <property type="molecule type" value="Genomic_DNA"/>
</dbReference>
<name>A0A7G9XZX0_9EURY</name>
<accession>A0A7G9XZX0</accession>
<feature type="transmembrane region" description="Helical" evidence="2">
    <location>
        <begin position="65"/>
        <end position="86"/>
    </location>
</feature>
<dbReference type="EMBL" id="MT631311">
    <property type="protein sequence ID" value="QNO48120.1"/>
    <property type="molecule type" value="Genomic_DNA"/>
</dbReference>
<evidence type="ECO:0000313" key="5">
    <source>
        <dbReference type="EMBL" id="QNO48120.1"/>
    </source>
</evidence>
<keyword evidence="2" id="KW-0472">Membrane</keyword>
<feature type="transmembrane region" description="Helical" evidence="2">
    <location>
        <begin position="12"/>
        <end position="45"/>
    </location>
</feature>
<evidence type="ECO:0000313" key="4">
    <source>
        <dbReference type="EMBL" id="QNO47232.1"/>
    </source>
</evidence>
<dbReference type="EMBL" id="MT630617">
    <property type="protein sequence ID" value="QNO41304.1"/>
    <property type="molecule type" value="Genomic_DNA"/>
</dbReference>
<evidence type="ECO:0000256" key="2">
    <source>
        <dbReference type="SAM" id="Phobius"/>
    </source>
</evidence>
<keyword evidence="2" id="KW-0812">Transmembrane</keyword>
<keyword evidence="2" id="KW-1133">Transmembrane helix</keyword>
<reference evidence="3" key="1">
    <citation type="submission" date="2020-06" db="EMBL/GenBank/DDBJ databases">
        <title>Unique genomic features of the anaerobic methanotrophic archaea.</title>
        <authorList>
            <person name="Chadwick G.L."/>
            <person name="Skennerton C.T."/>
            <person name="Laso-Perez R."/>
            <person name="Leu A.O."/>
            <person name="Speth D.R."/>
            <person name="Yu H."/>
            <person name="Morgan-Lang C."/>
            <person name="Hatzenpichler R."/>
            <person name="Goudeau D."/>
            <person name="Malmstrom R."/>
            <person name="Brazelton W.J."/>
            <person name="Woyke T."/>
            <person name="Hallam S.J."/>
            <person name="Tyson G.W."/>
            <person name="Wegener G."/>
            <person name="Boetius A."/>
            <person name="Orphan V."/>
        </authorList>
    </citation>
    <scope>NUCLEOTIDE SEQUENCE</scope>
</reference>
<proteinExistence type="predicted"/>
<feature type="region of interest" description="Disordered" evidence="1">
    <location>
        <begin position="99"/>
        <end position="140"/>
    </location>
</feature>